<organism evidence="1 2">
    <name type="scientific">Acaulospora colombiana</name>
    <dbReference type="NCBI Taxonomy" id="27376"/>
    <lineage>
        <taxon>Eukaryota</taxon>
        <taxon>Fungi</taxon>
        <taxon>Fungi incertae sedis</taxon>
        <taxon>Mucoromycota</taxon>
        <taxon>Glomeromycotina</taxon>
        <taxon>Glomeromycetes</taxon>
        <taxon>Diversisporales</taxon>
        <taxon>Acaulosporaceae</taxon>
        <taxon>Acaulospora</taxon>
    </lineage>
</organism>
<name>A0ACA9MEG0_9GLOM</name>
<evidence type="ECO:0000313" key="2">
    <source>
        <dbReference type="Proteomes" id="UP000789525"/>
    </source>
</evidence>
<comment type="caution">
    <text evidence="1">The sequence shown here is derived from an EMBL/GenBank/DDBJ whole genome shotgun (WGS) entry which is preliminary data.</text>
</comment>
<keyword evidence="2" id="KW-1185">Reference proteome</keyword>
<reference evidence="1" key="1">
    <citation type="submission" date="2021-06" db="EMBL/GenBank/DDBJ databases">
        <authorList>
            <person name="Kallberg Y."/>
            <person name="Tangrot J."/>
            <person name="Rosling A."/>
        </authorList>
    </citation>
    <scope>NUCLEOTIDE SEQUENCE</scope>
    <source>
        <strain evidence="1">CL356</strain>
    </source>
</reference>
<proteinExistence type="predicted"/>
<dbReference type="Proteomes" id="UP000789525">
    <property type="component" value="Unassembled WGS sequence"/>
</dbReference>
<accession>A0ACA9MEG0</accession>
<gene>
    <name evidence="1" type="ORF">ACOLOM_LOCUS6045</name>
</gene>
<evidence type="ECO:0000313" key="1">
    <source>
        <dbReference type="EMBL" id="CAG8583310.1"/>
    </source>
</evidence>
<dbReference type="EMBL" id="CAJVPT010011938">
    <property type="protein sequence ID" value="CAG8583310.1"/>
    <property type="molecule type" value="Genomic_DNA"/>
</dbReference>
<sequence length="429" mass="49177">DENYPWVISLVWVFEGNVDIELVRSEFRKLIVKFPRFRSIVHGGSFWSRHMWQEVEDFDACDNIETWNLSLGTIEELREYASKRISEKMSFDRPLWRTYVVYGLEGGKRSAMVIKAHHCIADGQGCMHAIMGLTSDGDEQLSDVMKFFKDRMPPPSKPKYSELPLLRCRAFEPYADKIPDFLIIIYAFFLNALLALCSTLGYAWLDMVDQFKIMKMSLTRKSLLYKGDDGSDKRTLSWTREIRITDIAIPRKAYGVSLNDVMVTIITRAIRAYLSEINSVLDEELMMFIPMSMRVSTNWECNNASTGGWSFIPMKELTVEESLKCVHREMNKLKRSLVTKFNYIFLEKFPIPGVYNKKVMTAMEAVGHGVITNVPGPMRSLTVAGQKVIQFAVIPPQNCPGGKWKKHFTIFSRENSVALCFINSAAALE</sequence>
<feature type="non-terminal residue" evidence="1">
    <location>
        <position position="1"/>
    </location>
</feature>
<protein>
    <submittedName>
        <fullName evidence="1">13744_t:CDS:1</fullName>
    </submittedName>
</protein>